<dbReference type="Gene3D" id="3.40.50.150">
    <property type="entry name" value="Vaccinia Virus protein VP39"/>
    <property type="match status" value="1"/>
</dbReference>
<keyword evidence="2" id="KW-0808">Transferase</keyword>
<keyword evidence="1" id="KW-0489">Methyltransferase</keyword>
<evidence type="ECO:0000256" key="2">
    <source>
        <dbReference type="ARBA" id="ARBA00022679"/>
    </source>
</evidence>
<evidence type="ECO:0000256" key="1">
    <source>
        <dbReference type="ARBA" id="ARBA00022603"/>
    </source>
</evidence>
<evidence type="ECO:0000313" key="4">
    <source>
        <dbReference type="EMBL" id="GIM01511.1"/>
    </source>
</evidence>
<dbReference type="GO" id="GO:0032259">
    <property type="term" value="P:methylation"/>
    <property type="evidence" value="ECO:0007669"/>
    <property type="project" value="UniProtKB-KW"/>
</dbReference>
<accession>A0A8J4G7H6</accession>
<evidence type="ECO:0000256" key="3">
    <source>
        <dbReference type="SAM" id="MobiDB-lite"/>
    </source>
</evidence>
<dbReference type="PANTHER" id="PTHR43619">
    <property type="entry name" value="S-ADENOSYL-L-METHIONINE-DEPENDENT METHYLTRANSFERASE YKTD-RELATED"/>
    <property type="match status" value="1"/>
</dbReference>
<gene>
    <name evidence="4" type="ORF">Vretimale_6265</name>
</gene>
<proteinExistence type="predicted"/>
<dbReference type="Proteomes" id="UP000722791">
    <property type="component" value="Unassembled WGS sequence"/>
</dbReference>
<dbReference type="AlphaFoldDB" id="A0A8J4G7H6"/>
<protein>
    <submittedName>
        <fullName evidence="4">Uncharacterized protein</fullName>
    </submittedName>
</protein>
<dbReference type="Pfam" id="PF04072">
    <property type="entry name" value="LCM"/>
    <property type="match status" value="2"/>
</dbReference>
<dbReference type="EMBL" id="BNCQ01000009">
    <property type="protein sequence ID" value="GIM01511.1"/>
    <property type="molecule type" value="Genomic_DNA"/>
</dbReference>
<reference evidence="4" key="1">
    <citation type="journal article" date="2021" name="Proc. Natl. Acad. Sci. U.S.A.">
        <title>Three genomes in the algal genus Volvox reveal the fate of a haploid sex-determining region after a transition to homothallism.</title>
        <authorList>
            <person name="Yamamoto K."/>
            <person name="Hamaji T."/>
            <person name="Kawai-Toyooka H."/>
            <person name="Matsuzaki R."/>
            <person name="Takahashi F."/>
            <person name="Nishimura Y."/>
            <person name="Kawachi M."/>
            <person name="Noguchi H."/>
            <person name="Minakuchi Y."/>
            <person name="Umen J.G."/>
            <person name="Toyoda A."/>
            <person name="Nozaki H."/>
        </authorList>
    </citation>
    <scope>NUCLEOTIDE SEQUENCE</scope>
    <source>
        <strain evidence="4">NIES-3785</strain>
    </source>
</reference>
<dbReference type="PANTHER" id="PTHR43619:SF2">
    <property type="entry name" value="S-ADENOSYL-L-METHIONINE-DEPENDENT METHYLTRANSFERASES SUPERFAMILY PROTEIN"/>
    <property type="match status" value="1"/>
</dbReference>
<feature type="non-terminal residue" evidence="4">
    <location>
        <position position="1"/>
    </location>
</feature>
<evidence type="ECO:0000313" key="5">
    <source>
        <dbReference type="Proteomes" id="UP000722791"/>
    </source>
</evidence>
<sequence length="233" mass="24558">RQVVLLGAGLDVRAWRLPPLLSAATVLEAAAATGDRPGKNAGGGDVSDSSETFERKHLDCGRKSDYRGQAVVFYEVDSGTVERLKVEILGQPAAVATGLCRRVFLTADLGGPPEQTLHALATAGHDALRPSVFVLEGLIGYLTTAGGNGLLAALRSIAAPGSLLLLSAPPSPSWRDQLAAQGIRLHHVTYEDAEETRHRTQAAGWTAKLLTASDLGQKYGVPDNRFELIVGSC</sequence>
<comment type="caution">
    <text evidence="4">The sequence shown here is derived from an EMBL/GenBank/DDBJ whole genome shotgun (WGS) entry which is preliminary data.</text>
</comment>
<name>A0A8J4G7H6_9CHLO</name>
<dbReference type="GO" id="GO:0008168">
    <property type="term" value="F:methyltransferase activity"/>
    <property type="evidence" value="ECO:0007669"/>
    <property type="project" value="UniProtKB-KW"/>
</dbReference>
<feature type="region of interest" description="Disordered" evidence="3">
    <location>
        <begin position="34"/>
        <end position="54"/>
    </location>
</feature>
<dbReference type="InterPro" id="IPR007213">
    <property type="entry name" value="Ppm1/Ppm2/Tcmp"/>
</dbReference>
<dbReference type="SUPFAM" id="SSF53335">
    <property type="entry name" value="S-adenosyl-L-methionine-dependent methyltransferases"/>
    <property type="match status" value="1"/>
</dbReference>
<dbReference type="InterPro" id="IPR029063">
    <property type="entry name" value="SAM-dependent_MTases_sf"/>
</dbReference>
<organism evidence="4 5">
    <name type="scientific">Volvox reticuliferus</name>
    <dbReference type="NCBI Taxonomy" id="1737510"/>
    <lineage>
        <taxon>Eukaryota</taxon>
        <taxon>Viridiplantae</taxon>
        <taxon>Chlorophyta</taxon>
        <taxon>core chlorophytes</taxon>
        <taxon>Chlorophyceae</taxon>
        <taxon>CS clade</taxon>
        <taxon>Chlamydomonadales</taxon>
        <taxon>Volvocaceae</taxon>
        <taxon>Volvox</taxon>
    </lineage>
</organism>